<gene>
    <name evidence="10" type="ORF">SAMN02745857_01028</name>
</gene>
<evidence type="ECO:0000256" key="1">
    <source>
        <dbReference type="ARBA" id="ARBA00004651"/>
    </source>
</evidence>
<evidence type="ECO:0000259" key="8">
    <source>
        <dbReference type="Pfam" id="PF02687"/>
    </source>
</evidence>
<comment type="similarity">
    <text evidence="6">Belongs to the ABC-4 integral membrane protein family.</text>
</comment>
<keyword evidence="3 7" id="KW-0812">Transmembrane</keyword>
<feature type="transmembrane region" description="Helical" evidence="7">
    <location>
        <begin position="376"/>
        <end position="396"/>
    </location>
</feature>
<sequence length="410" mass="43424">MNQRMIVPMLGEAWHAIGANRLRAFLTMLGMMIGVGAVVLMLAVGQGASAAVKKQIEAMGSHLFVVLAGSQQAGGVRTGGGNATTLTSDDAYAIRELPGVTAGAPVVIGNYQLVFESNNWNTQVFGTTPDYMTARDWKIADGSSFDDGDVQAARRVAILGKTTAQNLFGDSSPVGQTLRIKNAPFTVVGVLAPKGQSLDGRDQDDTVIVPLTTAMRNLTGSRFRNAVRMIMVQAESDAAMNSVESGMKDLLRERHRLTNGQDDDFFVNNLTAVANSAAETAKTMSLLLGAIASVSLLVGGIGIMNIMLVSVTERTREIGIRMAIGARQKDVMAQFLMEALMLSLTGGLIGVAMGAGGAFAVQAIWQTAVQVTTQSIILAFAVSAAIGLFFGFYPAWKAARLDPIEALRYQ</sequence>
<dbReference type="AlphaFoldDB" id="A0A1W1X9R5"/>
<comment type="subcellular location">
    <subcellularLocation>
        <location evidence="1">Cell membrane</location>
        <topology evidence="1">Multi-pass membrane protein</topology>
    </subcellularLocation>
</comment>
<keyword evidence="2" id="KW-1003">Cell membrane</keyword>
<evidence type="ECO:0000256" key="6">
    <source>
        <dbReference type="ARBA" id="ARBA00038076"/>
    </source>
</evidence>
<evidence type="ECO:0000256" key="5">
    <source>
        <dbReference type="ARBA" id="ARBA00023136"/>
    </source>
</evidence>
<feature type="transmembrane region" description="Helical" evidence="7">
    <location>
        <begin position="331"/>
        <end position="364"/>
    </location>
</feature>
<name>A0A1W1X9R5_9NEIS</name>
<dbReference type="InterPro" id="IPR003838">
    <property type="entry name" value="ABC3_permease_C"/>
</dbReference>
<dbReference type="Proteomes" id="UP000192761">
    <property type="component" value="Unassembled WGS sequence"/>
</dbReference>
<reference evidence="10 11" key="1">
    <citation type="submission" date="2017-04" db="EMBL/GenBank/DDBJ databases">
        <authorList>
            <person name="Afonso C.L."/>
            <person name="Miller P.J."/>
            <person name="Scott M.A."/>
            <person name="Spackman E."/>
            <person name="Goraichik I."/>
            <person name="Dimitrov K.M."/>
            <person name="Suarez D.L."/>
            <person name="Swayne D.E."/>
        </authorList>
    </citation>
    <scope>NUCLEOTIDE SEQUENCE [LARGE SCALE GENOMIC DNA]</scope>
    <source>
        <strain evidence="10 11">DSM 23236</strain>
    </source>
</reference>
<evidence type="ECO:0000313" key="11">
    <source>
        <dbReference type="Proteomes" id="UP000192761"/>
    </source>
</evidence>
<dbReference type="GO" id="GO:0022857">
    <property type="term" value="F:transmembrane transporter activity"/>
    <property type="evidence" value="ECO:0007669"/>
    <property type="project" value="TreeGrafter"/>
</dbReference>
<evidence type="ECO:0000256" key="3">
    <source>
        <dbReference type="ARBA" id="ARBA00022692"/>
    </source>
</evidence>
<dbReference type="PANTHER" id="PTHR30572">
    <property type="entry name" value="MEMBRANE COMPONENT OF TRANSPORTER-RELATED"/>
    <property type="match status" value="1"/>
</dbReference>
<proteinExistence type="inferred from homology"/>
<evidence type="ECO:0000313" key="10">
    <source>
        <dbReference type="EMBL" id="SMC20603.1"/>
    </source>
</evidence>
<evidence type="ECO:0000256" key="2">
    <source>
        <dbReference type="ARBA" id="ARBA00022475"/>
    </source>
</evidence>
<evidence type="ECO:0000256" key="4">
    <source>
        <dbReference type="ARBA" id="ARBA00022989"/>
    </source>
</evidence>
<feature type="transmembrane region" description="Helical" evidence="7">
    <location>
        <begin position="286"/>
        <end position="311"/>
    </location>
</feature>
<dbReference type="RefSeq" id="WP_217806987.1">
    <property type="nucleotide sequence ID" value="NZ_FWXD01000004.1"/>
</dbReference>
<evidence type="ECO:0000256" key="7">
    <source>
        <dbReference type="SAM" id="Phobius"/>
    </source>
</evidence>
<evidence type="ECO:0000259" key="9">
    <source>
        <dbReference type="Pfam" id="PF12704"/>
    </source>
</evidence>
<dbReference type="STRING" id="1121001.SAMN02745857_01028"/>
<protein>
    <submittedName>
        <fullName evidence="10">Putative ABC transport system permease protein</fullName>
    </submittedName>
</protein>
<dbReference type="InterPro" id="IPR025857">
    <property type="entry name" value="MacB_PCD"/>
</dbReference>
<dbReference type="GO" id="GO:0005886">
    <property type="term" value="C:plasma membrane"/>
    <property type="evidence" value="ECO:0007669"/>
    <property type="project" value="UniProtKB-SubCell"/>
</dbReference>
<dbReference type="EMBL" id="FWXD01000004">
    <property type="protein sequence ID" value="SMC20603.1"/>
    <property type="molecule type" value="Genomic_DNA"/>
</dbReference>
<dbReference type="Pfam" id="PF02687">
    <property type="entry name" value="FtsX"/>
    <property type="match status" value="1"/>
</dbReference>
<keyword evidence="11" id="KW-1185">Reference proteome</keyword>
<organism evidence="10 11">
    <name type="scientific">Andreprevotia lacus DSM 23236</name>
    <dbReference type="NCBI Taxonomy" id="1121001"/>
    <lineage>
        <taxon>Bacteria</taxon>
        <taxon>Pseudomonadati</taxon>
        <taxon>Pseudomonadota</taxon>
        <taxon>Betaproteobacteria</taxon>
        <taxon>Neisseriales</taxon>
        <taxon>Chitinibacteraceae</taxon>
        <taxon>Andreprevotia</taxon>
    </lineage>
</organism>
<feature type="domain" description="MacB-like periplasmic core" evidence="9">
    <location>
        <begin position="25"/>
        <end position="249"/>
    </location>
</feature>
<dbReference type="Pfam" id="PF12704">
    <property type="entry name" value="MacB_PCD"/>
    <property type="match status" value="1"/>
</dbReference>
<keyword evidence="4 7" id="KW-1133">Transmembrane helix</keyword>
<dbReference type="PANTHER" id="PTHR30572:SF4">
    <property type="entry name" value="ABC TRANSPORTER PERMEASE YTRF"/>
    <property type="match status" value="1"/>
</dbReference>
<feature type="domain" description="ABC3 transporter permease C-terminal" evidence="8">
    <location>
        <begin position="290"/>
        <end position="403"/>
    </location>
</feature>
<accession>A0A1W1X9R5</accession>
<dbReference type="InterPro" id="IPR050250">
    <property type="entry name" value="Macrolide_Exporter_MacB"/>
</dbReference>
<keyword evidence="5 7" id="KW-0472">Membrane</keyword>